<keyword evidence="4" id="KW-1185">Reference proteome</keyword>
<evidence type="ECO:0000256" key="1">
    <source>
        <dbReference type="SAM" id="MobiDB-lite"/>
    </source>
</evidence>
<evidence type="ECO:0000313" key="3">
    <source>
        <dbReference type="EMBL" id="MCM2388624.1"/>
    </source>
</evidence>
<keyword evidence="2" id="KW-0812">Transmembrane</keyword>
<accession>A0ABT0UJ09</accession>
<feature type="compositionally biased region" description="Pro residues" evidence="1">
    <location>
        <begin position="29"/>
        <end position="43"/>
    </location>
</feature>
<proteinExistence type="predicted"/>
<dbReference type="Proteomes" id="UP001431429">
    <property type="component" value="Unassembled WGS sequence"/>
</dbReference>
<evidence type="ECO:0000313" key="4">
    <source>
        <dbReference type="Proteomes" id="UP001431429"/>
    </source>
</evidence>
<dbReference type="RefSeq" id="WP_250918969.1">
    <property type="nucleotide sequence ID" value="NZ_JAMQAW010000008.1"/>
</dbReference>
<gene>
    <name evidence="3" type="ORF">NBG84_10000</name>
</gene>
<organism evidence="3 4">
    <name type="scientific">Streptomyces albipurpureus</name>
    <dbReference type="NCBI Taxonomy" id="2897419"/>
    <lineage>
        <taxon>Bacteria</taxon>
        <taxon>Bacillati</taxon>
        <taxon>Actinomycetota</taxon>
        <taxon>Actinomycetes</taxon>
        <taxon>Kitasatosporales</taxon>
        <taxon>Streptomycetaceae</taxon>
        <taxon>Streptomyces</taxon>
    </lineage>
</organism>
<keyword evidence="2" id="KW-0472">Membrane</keyword>
<reference evidence="3" key="1">
    <citation type="submission" date="2022-06" db="EMBL/GenBank/DDBJ databases">
        <title>Genome public.</title>
        <authorList>
            <person name="Sun Q."/>
        </authorList>
    </citation>
    <scope>NUCLEOTIDE SEQUENCE</scope>
    <source>
        <strain evidence="3">CWNU-1</strain>
    </source>
</reference>
<comment type="caution">
    <text evidence="3">The sequence shown here is derived from an EMBL/GenBank/DDBJ whole genome shotgun (WGS) entry which is preliminary data.</text>
</comment>
<evidence type="ECO:0008006" key="5">
    <source>
        <dbReference type="Google" id="ProtNLM"/>
    </source>
</evidence>
<feature type="region of interest" description="Disordered" evidence="1">
    <location>
        <begin position="63"/>
        <end position="88"/>
    </location>
</feature>
<evidence type="ECO:0000256" key="2">
    <source>
        <dbReference type="SAM" id="Phobius"/>
    </source>
</evidence>
<dbReference type="EMBL" id="JAMQAW010000008">
    <property type="protein sequence ID" value="MCM2388624.1"/>
    <property type="molecule type" value="Genomic_DNA"/>
</dbReference>
<feature type="compositionally biased region" description="Pro residues" evidence="1">
    <location>
        <begin position="217"/>
        <end position="226"/>
    </location>
</feature>
<protein>
    <recommendedName>
        <fullName evidence="5">Serine/threonine protein kinase</fullName>
    </recommendedName>
</protein>
<feature type="transmembrane region" description="Helical" evidence="2">
    <location>
        <begin position="92"/>
        <end position="109"/>
    </location>
</feature>
<name>A0ABT0UJ09_9ACTN</name>
<feature type="region of interest" description="Disordered" evidence="1">
    <location>
        <begin position="27"/>
        <end position="51"/>
    </location>
</feature>
<keyword evidence="2" id="KW-1133">Transmembrane helix</keyword>
<feature type="region of interest" description="Disordered" evidence="1">
    <location>
        <begin position="120"/>
        <end position="232"/>
    </location>
</feature>
<sequence>MDYCLPCRRHLNGALACAGCGTPADQVTQPPPGPLGQPGPPGPGRGFNEGVDGAEVIEWDQVPPRRAPARRGATAPPRTAARRARTRRGRKALIGGVGLALAAGALGFFELTGDDDGAATAVKESARTETEPAPEPSTEGESPKRPAEVIEPPATRGAPVPQRPTDPTTRSRAERGGGPSPTGPASRTATSPPAPTPKQPSATAGPSGSTRPGQPRVSPPPLPEPAPSESCERFLWWCV</sequence>
<feature type="compositionally biased region" description="Low complexity" evidence="1">
    <location>
        <begin position="70"/>
        <end position="79"/>
    </location>
</feature>